<proteinExistence type="predicted"/>
<dbReference type="Pfam" id="PF06028">
    <property type="entry name" value="DUF915"/>
    <property type="match status" value="1"/>
</dbReference>
<protein>
    <submittedName>
        <fullName evidence="2">Cell surface hydrolase, membrane-bound</fullName>
    </submittedName>
</protein>
<dbReference type="AlphaFoldDB" id="A0A0R1FKQ5"/>
<dbReference type="EMBL" id="AZCK01000016">
    <property type="protein sequence ID" value="KRK22510.1"/>
    <property type="molecule type" value="Genomic_DNA"/>
</dbReference>
<dbReference type="InterPro" id="IPR029058">
    <property type="entry name" value="AB_hydrolase_fold"/>
</dbReference>
<evidence type="ECO:0000313" key="3">
    <source>
        <dbReference type="Proteomes" id="UP000051794"/>
    </source>
</evidence>
<evidence type="ECO:0000313" key="2">
    <source>
        <dbReference type="EMBL" id="KRK22510.1"/>
    </source>
</evidence>
<organism evidence="2 3">
    <name type="scientific">Apilactobacillus kunkeei DSM 12361 = ATCC 700308</name>
    <dbReference type="NCBI Taxonomy" id="1423768"/>
    <lineage>
        <taxon>Bacteria</taxon>
        <taxon>Bacillati</taxon>
        <taxon>Bacillota</taxon>
        <taxon>Bacilli</taxon>
        <taxon>Lactobacillales</taxon>
        <taxon>Lactobacillaceae</taxon>
        <taxon>Apilactobacillus</taxon>
    </lineage>
</organism>
<comment type="caution">
    <text evidence="2">The sequence shown here is derived from an EMBL/GenBank/DDBJ whole genome shotgun (WGS) entry which is preliminary data.</text>
</comment>
<keyword evidence="1" id="KW-1133">Transmembrane helix</keyword>
<dbReference type="Gene3D" id="3.40.50.1820">
    <property type="entry name" value="alpha/beta hydrolase"/>
    <property type="match status" value="1"/>
</dbReference>
<feature type="transmembrane region" description="Helical" evidence="1">
    <location>
        <begin position="21"/>
        <end position="39"/>
    </location>
</feature>
<dbReference type="SUPFAM" id="SSF53474">
    <property type="entry name" value="alpha/beta-Hydrolases"/>
    <property type="match status" value="1"/>
</dbReference>
<keyword evidence="2" id="KW-0378">Hydrolase</keyword>
<dbReference type="PATRIC" id="fig|1423768.4.peg.917"/>
<dbReference type="GO" id="GO:0016787">
    <property type="term" value="F:hydrolase activity"/>
    <property type="evidence" value="ECO:0007669"/>
    <property type="project" value="UniProtKB-KW"/>
</dbReference>
<accession>A0A0R1FKQ5</accession>
<keyword evidence="1" id="KW-0472">Membrane</keyword>
<sequence length="303" mass="34131">MIESRRKERGIILSKTAKTNIILIIVTLIVAFFAVFFAIRSDNLLMSRSSRGGQNTPTLYVHGLGGSRRSTNHLATIASRDGGNRSLVILVDKEGKIDYKGKLQLNTRKPIIQVIFQKKFTPVDKQVSWLHEILLRLRDHYGFKYYNAVGHSAGAVTILDTAAKYDKDEDMPKLQKFISIAGPYDGVIKLSSMGTDNYVDSQGKPMIYSESNKWFPSYQTLLNDCKNFPKDVSVLNIYGNDNSKQDSDGVVSVSSAKSLKYLIGKRVKNYEEIPVNGVNGQHSRLHHNIFVDHIIARFLFDEN</sequence>
<dbReference type="InterPro" id="IPR010315">
    <property type="entry name" value="DUF915_hydro-like"/>
</dbReference>
<evidence type="ECO:0000256" key="1">
    <source>
        <dbReference type="SAM" id="Phobius"/>
    </source>
</evidence>
<reference evidence="2 3" key="1">
    <citation type="journal article" date="2015" name="Genome Announc.">
        <title>Expanding the biotechnology potential of lactobacilli through comparative genomics of 213 strains and associated genera.</title>
        <authorList>
            <person name="Sun Z."/>
            <person name="Harris H.M."/>
            <person name="McCann A."/>
            <person name="Guo C."/>
            <person name="Argimon S."/>
            <person name="Zhang W."/>
            <person name="Yang X."/>
            <person name="Jeffery I.B."/>
            <person name="Cooney J.C."/>
            <person name="Kagawa T.F."/>
            <person name="Liu W."/>
            <person name="Song Y."/>
            <person name="Salvetti E."/>
            <person name="Wrobel A."/>
            <person name="Rasinkangas P."/>
            <person name="Parkhill J."/>
            <person name="Rea M.C."/>
            <person name="O'Sullivan O."/>
            <person name="Ritari J."/>
            <person name="Douillard F.P."/>
            <person name="Paul Ross R."/>
            <person name="Yang R."/>
            <person name="Briner A.E."/>
            <person name="Felis G.E."/>
            <person name="de Vos W.M."/>
            <person name="Barrangou R."/>
            <person name="Klaenhammer T.R."/>
            <person name="Caufield P.W."/>
            <person name="Cui Y."/>
            <person name="Zhang H."/>
            <person name="O'Toole P.W."/>
        </authorList>
    </citation>
    <scope>NUCLEOTIDE SEQUENCE [LARGE SCALE GENOMIC DNA]</scope>
    <source>
        <strain evidence="2 3">DSM 12361</strain>
    </source>
</reference>
<name>A0A0R1FKQ5_9LACO</name>
<gene>
    <name evidence="2" type="ORF">FD43_GL000910</name>
</gene>
<dbReference type="Proteomes" id="UP000051794">
    <property type="component" value="Unassembled WGS sequence"/>
</dbReference>
<keyword evidence="1" id="KW-0812">Transmembrane</keyword>